<dbReference type="OMA" id="WRTTENE"/>
<accession>B4IN31</accession>
<gene>
    <name evidence="1" type="primary">Dsec\GM24542</name>
    <name evidence="1" type="ORF">Dsec_GM24542</name>
</gene>
<reference evidence="1 2" key="1">
    <citation type="journal article" date="2007" name="Nature">
        <title>Evolution of genes and genomes on the Drosophila phylogeny.</title>
        <authorList>
            <consortium name="Drosophila 12 Genomes Consortium"/>
            <person name="Clark A.G."/>
            <person name="Eisen M.B."/>
            <person name="Smith D.R."/>
            <person name="Bergman C.M."/>
            <person name="Oliver B."/>
            <person name="Markow T.A."/>
            <person name="Kaufman T.C."/>
            <person name="Kellis M."/>
            <person name="Gelbart W."/>
            <person name="Iyer V.N."/>
            <person name="Pollard D.A."/>
            <person name="Sackton T.B."/>
            <person name="Larracuente A.M."/>
            <person name="Singh N.D."/>
            <person name="Abad J.P."/>
            <person name="Abt D.N."/>
            <person name="Adryan B."/>
            <person name="Aguade M."/>
            <person name="Akashi H."/>
            <person name="Anderson W.W."/>
            <person name="Aquadro C.F."/>
            <person name="Ardell D.H."/>
            <person name="Arguello R."/>
            <person name="Artieri C.G."/>
            <person name="Barbash D.A."/>
            <person name="Barker D."/>
            <person name="Barsanti P."/>
            <person name="Batterham P."/>
            <person name="Batzoglou S."/>
            <person name="Begun D."/>
            <person name="Bhutkar A."/>
            <person name="Blanco E."/>
            <person name="Bosak S.A."/>
            <person name="Bradley R.K."/>
            <person name="Brand A.D."/>
            <person name="Brent M.R."/>
            <person name="Brooks A.N."/>
            <person name="Brown R.H."/>
            <person name="Butlin R.K."/>
            <person name="Caggese C."/>
            <person name="Calvi B.R."/>
            <person name="Bernardo de Carvalho A."/>
            <person name="Caspi A."/>
            <person name="Castrezana S."/>
            <person name="Celniker S.E."/>
            <person name="Chang J.L."/>
            <person name="Chapple C."/>
            <person name="Chatterji S."/>
            <person name="Chinwalla A."/>
            <person name="Civetta A."/>
            <person name="Clifton S.W."/>
            <person name="Comeron J.M."/>
            <person name="Costello J.C."/>
            <person name="Coyne J.A."/>
            <person name="Daub J."/>
            <person name="David R.G."/>
            <person name="Delcher A.L."/>
            <person name="Delehaunty K."/>
            <person name="Do C.B."/>
            <person name="Ebling H."/>
            <person name="Edwards K."/>
            <person name="Eickbush T."/>
            <person name="Evans J.D."/>
            <person name="Filipski A."/>
            <person name="Findeiss S."/>
            <person name="Freyhult E."/>
            <person name="Fulton L."/>
            <person name="Fulton R."/>
            <person name="Garcia A.C."/>
            <person name="Gardiner A."/>
            <person name="Garfield D.A."/>
            <person name="Garvin B.E."/>
            <person name="Gibson G."/>
            <person name="Gilbert D."/>
            <person name="Gnerre S."/>
            <person name="Godfrey J."/>
            <person name="Good R."/>
            <person name="Gotea V."/>
            <person name="Gravely B."/>
            <person name="Greenberg A.J."/>
            <person name="Griffiths-Jones S."/>
            <person name="Gross S."/>
            <person name="Guigo R."/>
            <person name="Gustafson E.A."/>
            <person name="Haerty W."/>
            <person name="Hahn M.W."/>
            <person name="Halligan D.L."/>
            <person name="Halpern A.L."/>
            <person name="Halter G.M."/>
            <person name="Han M.V."/>
            <person name="Heger A."/>
            <person name="Hillier L."/>
            <person name="Hinrichs A.S."/>
            <person name="Holmes I."/>
            <person name="Hoskins R.A."/>
            <person name="Hubisz M.J."/>
            <person name="Hultmark D."/>
            <person name="Huntley M.A."/>
            <person name="Jaffe D.B."/>
            <person name="Jagadeeshan S."/>
            <person name="Jeck W.R."/>
            <person name="Johnson J."/>
            <person name="Jones C.D."/>
            <person name="Jordan W.C."/>
            <person name="Karpen G.H."/>
            <person name="Kataoka E."/>
            <person name="Keightley P.D."/>
            <person name="Kheradpour P."/>
            <person name="Kirkness E.F."/>
            <person name="Koerich L.B."/>
            <person name="Kristiansen K."/>
            <person name="Kudrna D."/>
            <person name="Kulathinal R.J."/>
            <person name="Kumar S."/>
            <person name="Kwok R."/>
            <person name="Lander E."/>
            <person name="Langley C.H."/>
            <person name="Lapoint R."/>
            <person name="Lazzaro B.P."/>
            <person name="Lee S.J."/>
            <person name="Levesque L."/>
            <person name="Li R."/>
            <person name="Lin C.F."/>
            <person name="Lin M.F."/>
            <person name="Lindblad-Toh K."/>
            <person name="Llopart A."/>
            <person name="Long M."/>
            <person name="Low L."/>
            <person name="Lozovsky E."/>
            <person name="Lu J."/>
            <person name="Luo M."/>
            <person name="Machado C.A."/>
            <person name="Makalowski W."/>
            <person name="Marzo M."/>
            <person name="Matsuda M."/>
            <person name="Matzkin L."/>
            <person name="McAllister B."/>
            <person name="McBride C.S."/>
            <person name="McKernan B."/>
            <person name="McKernan K."/>
            <person name="Mendez-Lago M."/>
            <person name="Minx P."/>
            <person name="Mollenhauer M.U."/>
            <person name="Montooth K."/>
            <person name="Mount S.M."/>
            <person name="Mu X."/>
            <person name="Myers E."/>
            <person name="Negre B."/>
            <person name="Newfeld S."/>
            <person name="Nielsen R."/>
            <person name="Noor M.A."/>
            <person name="O'Grady P."/>
            <person name="Pachter L."/>
            <person name="Papaceit M."/>
            <person name="Parisi M.J."/>
            <person name="Parisi M."/>
            <person name="Parts L."/>
            <person name="Pedersen J.S."/>
            <person name="Pesole G."/>
            <person name="Phillippy A.M."/>
            <person name="Ponting C.P."/>
            <person name="Pop M."/>
            <person name="Porcelli D."/>
            <person name="Powell J.R."/>
            <person name="Prohaska S."/>
            <person name="Pruitt K."/>
            <person name="Puig M."/>
            <person name="Quesneville H."/>
            <person name="Ram K.R."/>
            <person name="Rand D."/>
            <person name="Rasmussen M.D."/>
            <person name="Reed L.K."/>
            <person name="Reenan R."/>
            <person name="Reily A."/>
            <person name="Remington K.A."/>
            <person name="Rieger T.T."/>
            <person name="Ritchie M.G."/>
            <person name="Robin C."/>
            <person name="Rogers Y.H."/>
            <person name="Rohde C."/>
            <person name="Rozas J."/>
            <person name="Rubenfield M.J."/>
            <person name="Ruiz A."/>
            <person name="Russo S."/>
            <person name="Salzberg S.L."/>
            <person name="Sanchez-Gracia A."/>
            <person name="Saranga D.J."/>
            <person name="Sato H."/>
            <person name="Schaeffer S.W."/>
            <person name="Schatz M.C."/>
            <person name="Schlenke T."/>
            <person name="Schwartz R."/>
            <person name="Segarra C."/>
            <person name="Singh R.S."/>
            <person name="Sirot L."/>
            <person name="Sirota M."/>
            <person name="Sisneros N.B."/>
            <person name="Smith C.D."/>
            <person name="Smith T.F."/>
            <person name="Spieth J."/>
            <person name="Stage D.E."/>
            <person name="Stark A."/>
            <person name="Stephan W."/>
            <person name="Strausberg R.L."/>
            <person name="Strempel S."/>
            <person name="Sturgill D."/>
            <person name="Sutton G."/>
            <person name="Sutton G.G."/>
            <person name="Tao W."/>
            <person name="Teichmann S."/>
            <person name="Tobari Y.N."/>
            <person name="Tomimura Y."/>
            <person name="Tsolas J.M."/>
            <person name="Valente V.L."/>
            <person name="Venter E."/>
            <person name="Venter J.C."/>
            <person name="Vicario S."/>
            <person name="Vieira F.G."/>
            <person name="Vilella A.J."/>
            <person name="Villasante A."/>
            <person name="Walenz B."/>
            <person name="Wang J."/>
            <person name="Wasserman M."/>
            <person name="Watts T."/>
            <person name="Wilson D."/>
            <person name="Wilson R.K."/>
            <person name="Wing R.A."/>
            <person name="Wolfner M.F."/>
            <person name="Wong A."/>
            <person name="Wong G.K."/>
            <person name="Wu C.I."/>
            <person name="Wu G."/>
            <person name="Yamamoto D."/>
            <person name="Yang H.P."/>
            <person name="Yang S.P."/>
            <person name="Yorke J.A."/>
            <person name="Yoshida K."/>
            <person name="Zdobnov E."/>
            <person name="Zhang P."/>
            <person name="Zhang Y."/>
            <person name="Zimin A.V."/>
            <person name="Baldwin J."/>
            <person name="Abdouelleil A."/>
            <person name="Abdulkadir J."/>
            <person name="Abebe A."/>
            <person name="Abera B."/>
            <person name="Abreu J."/>
            <person name="Acer S.C."/>
            <person name="Aftuck L."/>
            <person name="Alexander A."/>
            <person name="An P."/>
            <person name="Anderson E."/>
            <person name="Anderson S."/>
            <person name="Arachi H."/>
            <person name="Azer M."/>
            <person name="Bachantsang P."/>
            <person name="Barry A."/>
            <person name="Bayul T."/>
            <person name="Berlin A."/>
            <person name="Bessette D."/>
            <person name="Bloom T."/>
            <person name="Blye J."/>
            <person name="Boguslavskiy L."/>
            <person name="Bonnet C."/>
            <person name="Boukhgalter B."/>
            <person name="Bourzgui I."/>
            <person name="Brown A."/>
            <person name="Cahill P."/>
            <person name="Channer S."/>
            <person name="Cheshatsang Y."/>
            <person name="Chuda L."/>
            <person name="Citroen M."/>
            <person name="Collymore A."/>
            <person name="Cooke P."/>
            <person name="Costello M."/>
            <person name="D'Aco K."/>
            <person name="Daza R."/>
            <person name="De Haan G."/>
            <person name="DeGray S."/>
            <person name="DeMaso C."/>
            <person name="Dhargay N."/>
            <person name="Dooley K."/>
            <person name="Dooley E."/>
            <person name="Doricent M."/>
            <person name="Dorje P."/>
            <person name="Dorjee K."/>
            <person name="Dupes A."/>
            <person name="Elong R."/>
            <person name="Falk J."/>
            <person name="Farina A."/>
            <person name="Faro S."/>
            <person name="Ferguson D."/>
            <person name="Fisher S."/>
            <person name="Foley C.D."/>
            <person name="Franke A."/>
            <person name="Friedrich D."/>
            <person name="Gadbois L."/>
            <person name="Gearin G."/>
            <person name="Gearin C.R."/>
            <person name="Giannoukos G."/>
            <person name="Goode T."/>
            <person name="Graham J."/>
            <person name="Grandbois E."/>
            <person name="Grewal S."/>
            <person name="Gyaltsen K."/>
            <person name="Hafez N."/>
            <person name="Hagos B."/>
            <person name="Hall J."/>
            <person name="Henson C."/>
            <person name="Hollinger A."/>
            <person name="Honan T."/>
            <person name="Huard M.D."/>
            <person name="Hughes L."/>
            <person name="Hurhula B."/>
            <person name="Husby M.E."/>
            <person name="Kamat A."/>
            <person name="Kanga B."/>
            <person name="Kashin S."/>
            <person name="Khazanovich D."/>
            <person name="Kisner P."/>
            <person name="Lance K."/>
            <person name="Lara M."/>
            <person name="Lee W."/>
            <person name="Lennon N."/>
            <person name="Letendre F."/>
            <person name="LeVine R."/>
            <person name="Lipovsky A."/>
            <person name="Liu X."/>
            <person name="Liu J."/>
            <person name="Liu S."/>
            <person name="Lokyitsang T."/>
            <person name="Lokyitsang Y."/>
            <person name="Lubonja R."/>
            <person name="Lui A."/>
            <person name="MacDonald P."/>
            <person name="Magnisalis V."/>
            <person name="Maru K."/>
            <person name="Matthews C."/>
            <person name="McCusker W."/>
            <person name="McDonough S."/>
            <person name="Mehta T."/>
            <person name="Meldrim J."/>
            <person name="Meneus L."/>
            <person name="Mihai O."/>
            <person name="Mihalev A."/>
            <person name="Mihova T."/>
            <person name="Mittelman R."/>
            <person name="Mlenga V."/>
            <person name="Montmayeur A."/>
            <person name="Mulrain L."/>
            <person name="Navidi A."/>
            <person name="Naylor J."/>
            <person name="Negash T."/>
            <person name="Nguyen T."/>
            <person name="Nguyen N."/>
            <person name="Nicol R."/>
            <person name="Norbu C."/>
            <person name="Norbu N."/>
            <person name="Novod N."/>
            <person name="O'Neill B."/>
            <person name="Osman S."/>
            <person name="Markiewicz E."/>
            <person name="Oyono O.L."/>
            <person name="Patti C."/>
            <person name="Phunkhang P."/>
            <person name="Pierre F."/>
            <person name="Priest M."/>
            <person name="Raghuraman S."/>
            <person name="Rege F."/>
            <person name="Reyes R."/>
            <person name="Rise C."/>
            <person name="Rogov P."/>
            <person name="Ross K."/>
            <person name="Ryan E."/>
            <person name="Settipalli S."/>
            <person name="Shea T."/>
            <person name="Sherpa N."/>
            <person name="Shi L."/>
            <person name="Shih D."/>
            <person name="Sparrow T."/>
            <person name="Spaulding J."/>
            <person name="Stalker J."/>
            <person name="Stange-Thomann N."/>
            <person name="Stavropoulos S."/>
            <person name="Stone C."/>
            <person name="Strader C."/>
            <person name="Tesfaye S."/>
            <person name="Thomson T."/>
            <person name="Thoulutsang Y."/>
            <person name="Thoulutsang D."/>
            <person name="Topham K."/>
            <person name="Topping I."/>
            <person name="Tsamla T."/>
            <person name="Vassiliev H."/>
            <person name="Vo A."/>
            <person name="Wangchuk T."/>
            <person name="Wangdi T."/>
            <person name="Weiand M."/>
            <person name="Wilkinson J."/>
            <person name="Wilson A."/>
            <person name="Yadav S."/>
            <person name="Young G."/>
            <person name="Yu Q."/>
            <person name="Zembek L."/>
            <person name="Zhong D."/>
            <person name="Zimmer A."/>
            <person name="Zwirko Z."/>
            <person name="Jaffe D.B."/>
            <person name="Alvarez P."/>
            <person name="Brockman W."/>
            <person name="Butler J."/>
            <person name="Chin C."/>
            <person name="Gnerre S."/>
            <person name="Grabherr M."/>
            <person name="Kleber M."/>
            <person name="Mauceli E."/>
            <person name="MacCallum I."/>
        </authorList>
    </citation>
    <scope>NUCLEOTIDE SEQUENCE [LARGE SCALE GENOMIC DNA]</scope>
    <source>
        <strain evidence="2">Rob3c / Tucson 14021-0248.25</strain>
    </source>
</reference>
<protein>
    <submittedName>
        <fullName evidence="1">GM24542</fullName>
    </submittedName>
</protein>
<sequence length="133" mass="15042">MVRSFMEMDSIQPNQALLDASDPTERHFAATHKRSTDGVYGRIVWRTTENEPLLHFRLLTVTYGLAPSPFLAVRVLKQLADDHGHEYPAAAHALLHDAYVDDIPTGANTFDELMILKDELIALLDKGKFKLRK</sequence>
<dbReference type="HOGENOM" id="CLU_1908899_0_0_1"/>
<keyword evidence="2" id="KW-1185">Reference proteome</keyword>
<dbReference type="EMBL" id="CH481431">
    <property type="protein sequence ID" value="EDW55367.1"/>
    <property type="molecule type" value="Genomic_DNA"/>
</dbReference>
<evidence type="ECO:0000313" key="2">
    <source>
        <dbReference type="Proteomes" id="UP000001292"/>
    </source>
</evidence>
<dbReference type="GO" id="GO:0071897">
    <property type="term" value="P:DNA biosynthetic process"/>
    <property type="evidence" value="ECO:0007669"/>
    <property type="project" value="UniProtKB-ARBA"/>
</dbReference>
<dbReference type="SUPFAM" id="SSF56672">
    <property type="entry name" value="DNA/RNA polymerases"/>
    <property type="match status" value="1"/>
</dbReference>
<dbReference type="AlphaFoldDB" id="B4IN31"/>
<name>B4IN31_DROSE</name>
<dbReference type="PhylomeDB" id="B4IN31"/>
<proteinExistence type="predicted"/>
<evidence type="ECO:0000313" key="1">
    <source>
        <dbReference type="EMBL" id="EDW55367.1"/>
    </source>
</evidence>
<organism evidence="2">
    <name type="scientific">Drosophila sechellia</name>
    <name type="common">Fruit fly</name>
    <dbReference type="NCBI Taxonomy" id="7238"/>
    <lineage>
        <taxon>Eukaryota</taxon>
        <taxon>Metazoa</taxon>
        <taxon>Ecdysozoa</taxon>
        <taxon>Arthropoda</taxon>
        <taxon>Hexapoda</taxon>
        <taxon>Insecta</taxon>
        <taxon>Pterygota</taxon>
        <taxon>Neoptera</taxon>
        <taxon>Endopterygota</taxon>
        <taxon>Diptera</taxon>
        <taxon>Brachycera</taxon>
        <taxon>Muscomorpha</taxon>
        <taxon>Ephydroidea</taxon>
        <taxon>Drosophilidae</taxon>
        <taxon>Drosophila</taxon>
        <taxon>Sophophora</taxon>
    </lineage>
</organism>
<dbReference type="InterPro" id="IPR043502">
    <property type="entry name" value="DNA/RNA_pol_sf"/>
</dbReference>
<dbReference type="Proteomes" id="UP000001292">
    <property type="component" value="Unassembled WGS sequence"/>
</dbReference>